<dbReference type="PANTHER" id="PTHR43072:SF23">
    <property type="entry name" value="UPF0039 PROTEIN C11D3.02C"/>
    <property type="match status" value="1"/>
</dbReference>
<reference evidence="4 5" key="1">
    <citation type="submission" date="2020-08" db="EMBL/GenBank/DDBJ databases">
        <title>Genomic Encyclopedia of Type Strains, Phase IV (KMG-IV): sequencing the most valuable type-strain genomes for metagenomic binning, comparative biology and taxonomic classification.</title>
        <authorList>
            <person name="Goeker M."/>
        </authorList>
    </citation>
    <scope>NUCLEOTIDE SEQUENCE [LARGE SCALE GENOMIC DNA]</scope>
    <source>
        <strain evidence="4 5">DSM 17498</strain>
    </source>
</reference>
<organism evidence="4 5">
    <name type="scientific">Afipia massiliensis</name>
    <dbReference type="NCBI Taxonomy" id="211460"/>
    <lineage>
        <taxon>Bacteria</taxon>
        <taxon>Pseudomonadati</taxon>
        <taxon>Pseudomonadota</taxon>
        <taxon>Alphaproteobacteria</taxon>
        <taxon>Hyphomicrobiales</taxon>
        <taxon>Nitrobacteraceae</taxon>
        <taxon>Afipia</taxon>
    </lineage>
</organism>
<dbReference type="RefSeq" id="WP_246395539.1">
    <property type="nucleotide sequence ID" value="NZ_JACHIJ010000011.1"/>
</dbReference>
<dbReference type="Gene3D" id="3.40.630.30">
    <property type="match status" value="1"/>
</dbReference>
<dbReference type="PANTHER" id="PTHR43072">
    <property type="entry name" value="N-ACETYLTRANSFERASE"/>
    <property type="match status" value="1"/>
</dbReference>
<proteinExistence type="predicted"/>
<comment type="caution">
    <text evidence="4">The sequence shown here is derived from an EMBL/GenBank/DDBJ whole genome shotgun (WGS) entry which is preliminary data.</text>
</comment>
<dbReference type="InterPro" id="IPR016181">
    <property type="entry name" value="Acyl_CoA_acyltransferase"/>
</dbReference>
<dbReference type="InterPro" id="IPR000182">
    <property type="entry name" value="GNAT_dom"/>
</dbReference>
<accession>A0A840NEQ5</accession>
<evidence type="ECO:0000256" key="1">
    <source>
        <dbReference type="ARBA" id="ARBA00022679"/>
    </source>
</evidence>
<evidence type="ECO:0000256" key="2">
    <source>
        <dbReference type="ARBA" id="ARBA00023315"/>
    </source>
</evidence>
<name>A0A840NEQ5_9BRAD</name>
<sequence length="208" mass="22977">MASEEPAPPFDWSVEAYQVHESTVARRSGLAKGTTMALLIRKATLSDAAAILPIFNQAVLETTAVWSDQPSDLLGREEWINIRIEKNLPVIICELDGKVAGYAALSDFRPLDGYRHTKENSVFVDNTLHRRGIGRALMVSLLQRAQQCNVHAVVAAIDAANGASISLHSSLGFKQVGRLPQVGRKYDRWLDLIYMQMSLKASPFTQES</sequence>
<protein>
    <submittedName>
        <fullName evidence="4">Phosphinothricin acetyltransferase</fullName>
        <ecNumber evidence="4">2.3.1.183</ecNumber>
    </submittedName>
</protein>
<evidence type="ECO:0000313" key="4">
    <source>
        <dbReference type="EMBL" id="MBB5055166.1"/>
    </source>
</evidence>
<evidence type="ECO:0000259" key="3">
    <source>
        <dbReference type="PROSITE" id="PS51186"/>
    </source>
</evidence>
<dbReference type="CDD" id="cd04301">
    <property type="entry name" value="NAT_SF"/>
    <property type="match status" value="1"/>
</dbReference>
<dbReference type="EMBL" id="JACHIJ010000011">
    <property type="protein sequence ID" value="MBB5055166.1"/>
    <property type="molecule type" value="Genomic_DNA"/>
</dbReference>
<dbReference type="Proteomes" id="UP000521227">
    <property type="component" value="Unassembled WGS sequence"/>
</dbReference>
<keyword evidence="2 4" id="KW-0012">Acyltransferase</keyword>
<dbReference type="PROSITE" id="PS51186">
    <property type="entry name" value="GNAT"/>
    <property type="match status" value="1"/>
</dbReference>
<dbReference type="AlphaFoldDB" id="A0A840NEQ5"/>
<keyword evidence="1 4" id="KW-0808">Transferase</keyword>
<dbReference type="EC" id="2.3.1.183" evidence="4"/>
<dbReference type="SUPFAM" id="SSF55729">
    <property type="entry name" value="Acyl-CoA N-acyltransferases (Nat)"/>
    <property type="match status" value="1"/>
</dbReference>
<gene>
    <name evidence="4" type="ORF">HNQ36_005177</name>
</gene>
<dbReference type="Pfam" id="PF00583">
    <property type="entry name" value="Acetyltransf_1"/>
    <property type="match status" value="1"/>
</dbReference>
<evidence type="ECO:0000313" key="5">
    <source>
        <dbReference type="Proteomes" id="UP000521227"/>
    </source>
</evidence>
<dbReference type="GO" id="GO:0102971">
    <property type="term" value="F:phosphinothricin N-acetyltransferase activity"/>
    <property type="evidence" value="ECO:0007669"/>
    <property type="project" value="UniProtKB-EC"/>
</dbReference>
<feature type="domain" description="N-acetyltransferase" evidence="3">
    <location>
        <begin position="38"/>
        <end position="200"/>
    </location>
</feature>